<dbReference type="OrthoDB" id="7055905at2"/>
<dbReference type="RefSeq" id="WP_127610929.1">
    <property type="nucleotide sequence ID" value="NZ_RXOL01000001.1"/>
</dbReference>
<evidence type="ECO:0000256" key="1">
    <source>
        <dbReference type="SAM" id="MobiDB-lite"/>
    </source>
</evidence>
<accession>A0A437GZF1</accession>
<dbReference type="AlphaFoldDB" id="A0A437GZF1"/>
<comment type="caution">
    <text evidence="2">The sequence shown here is derived from an EMBL/GenBank/DDBJ whole genome shotgun (WGS) entry which is preliminary data.</text>
</comment>
<dbReference type="EMBL" id="RXOL01000001">
    <property type="protein sequence ID" value="RVQ68744.1"/>
    <property type="molecule type" value="Genomic_DNA"/>
</dbReference>
<feature type="compositionally biased region" description="Basic and acidic residues" evidence="1">
    <location>
        <begin position="176"/>
        <end position="187"/>
    </location>
</feature>
<proteinExistence type="predicted"/>
<name>A0A437GZF1_9SPHN</name>
<sequence>MDNNYVAEVRRFGSSQPFRDAEGTRRNLSHITNLGRGAVKTDGNGNVTEMPLLEGKPCFGRPERFVRGIFDGKPWVDEGGTYRAGGTPCHSCETKTLGTFLACSDLSIERMESSAAIEPAFVEWIEATGDDHGPRCFVGANGKRWDGFLAAIEAHGGWTNINDDQTKVAAIANAEREKNRRRESENVRRKRTRDLRASHGQTITPEYLHALDLERGRRARHLKSLKNVQGAKPQDTLWLRNLPDATCERIADVWRAKELLQRERGISTGKAIAEQLVANGRAHGMALPTLQARVSEDLKRVAKLEGDGIRAPLWGPWRFQT</sequence>
<evidence type="ECO:0000313" key="2">
    <source>
        <dbReference type="EMBL" id="RVQ68744.1"/>
    </source>
</evidence>
<keyword evidence="3" id="KW-1185">Reference proteome</keyword>
<gene>
    <name evidence="2" type="ORF">EKN06_00475</name>
</gene>
<feature type="region of interest" description="Disordered" evidence="1">
    <location>
        <begin position="176"/>
        <end position="196"/>
    </location>
</feature>
<organism evidence="2 3">
    <name type="scientific">Croceicoccus ponticola</name>
    <dbReference type="NCBI Taxonomy" id="2217664"/>
    <lineage>
        <taxon>Bacteria</taxon>
        <taxon>Pseudomonadati</taxon>
        <taxon>Pseudomonadota</taxon>
        <taxon>Alphaproteobacteria</taxon>
        <taxon>Sphingomonadales</taxon>
        <taxon>Erythrobacteraceae</taxon>
        <taxon>Croceicoccus</taxon>
    </lineage>
</organism>
<dbReference type="Proteomes" id="UP000283003">
    <property type="component" value="Unassembled WGS sequence"/>
</dbReference>
<protein>
    <submittedName>
        <fullName evidence="2">Uncharacterized protein</fullName>
    </submittedName>
</protein>
<evidence type="ECO:0000313" key="3">
    <source>
        <dbReference type="Proteomes" id="UP000283003"/>
    </source>
</evidence>
<reference evidence="2 3" key="1">
    <citation type="submission" date="2018-12" db="EMBL/GenBank/DDBJ databases">
        <title>Croceicoccus ponticola sp. nov., a lipolytic bacterium isolated from seawater.</title>
        <authorList>
            <person name="Yoon J.-H."/>
        </authorList>
    </citation>
    <scope>NUCLEOTIDE SEQUENCE [LARGE SCALE GENOMIC DNA]</scope>
    <source>
        <strain evidence="2 3">GM-16</strain>
    </source>
</reference>